<reference evidence="1" key="1">
    <citation type="journal article" date="2023" name="PLoS Negl. Trop. Dis.">
        <title>A genome sequence for Biomphalaria pfeifferi, the major vector snail for the human-infecting parasite Schistosoma mansoni.</title>
        <authorList>
            <person name="Bu L."/>
            <person name="Lu L."/>
            <person name="Laidemitt M.R."/>
            <person name="Zhang S.M."/>
            <person name="Mutuku M."/>
            <person name="Mkoji G."/>
            <person name="Steinauer M."/>
            <person name="Loker E.S."/>
        </authorList>
    </citation>
    <scope>NUCLEOTIDE SEQUENCE</scope>
    <source>
        <strain evidence="1">KasaAsao</strain>
    </source>
</reference>
<evidence type="ECO:0000313" key="2">
    <source>
        <dbReference type="Proteomes" id="UP001233172"/>
    </source>
</evidence>
<dbReference type="AlphaFoldDB" id="A0AAD8B502"/>
<proteinExistence type="predicted"/>
<keyword evidence="2" id="KW-1185">Reference proteome</keyword>
<accession>A0AAD8B502</accession>
<organism evidence="1 2">
    <name type="scientific">Biomphalaria pfeifferi</name>
    <name type="common">Bloodfluke planorb</name>
    <name type="synonym">Freshwater snail</name>
    <dbReference type="NCBI Taxonomy" id="112525"/>
    <lineage>
        <taxon>Eukaryota</taxon>
        <taxon>Metazoa</taxon>
        <taxon>Spiralia</taxon>
        <taxon>Lophotrochozoa</taxon>
        <taxon>Mollusca</taxon>
        <taxon>Gastropoda</taxon>
        <taxon>Heterobranchia</taxon>
        <taxon>Euthyneura</taxon>
        <taxon>Panpulmonata</taxon>
        <taxon>Hygrophila</taxon>
        <taxon>Lymnaeoidea</taxon>
        <taxon>Planorbidae</taxon>
        <taxon>Biomphalaria</taxon>
    </lineage>
</organism>
<feature type="non-terminal residue" evidence="1">
    <location>
        <position position="1"/>
    </location>
</feature>
<reference evidence="1" key="2">
    <citation type="submission" date="2023-04" db="EMBL/GenBank/DDBJ databases">
        <authorList>
            <person name="Bu L."/>
            <person name="Lu L."/>
            <person name="Laidemitt M.R."/>
            <person name="Zhang S.M."/>
            <person name="Mutuku M."/>
            <person name="Mkoji G."/>
            <person name="Steinauer M."/>
            <person name="Loker E.S."/>
        </authorList>
    </citation>
    <scope>NUCLEOTIDE SEQUENCE</scope>
    <source>
        <strain evidence="1">KasaAsao</strain>
        <tissue evidence="1">Whole Snail</tissue>
    </source>
</reference>
<protein>
    <submittedName>
        <fullName evidence="1">Mucin-like protein</fullName>
    </submittedName>
</protein>
<dbReference type="EMBL" id="JASAOG010000141">
    <property type="protein sequence ID" value="KAK0048136.1"/>
    <property type="molecule type" value="Genomic_DNA"/>
</dbReference>
<gene>
    <name evidence="1" type="ORF">Bpfe_022396</name>
</gene>
<dbReference type="Proteomes" id="UP001233172">
    <property type="component" value="Unassembled WGS sequence"/>
</dbReference>
<evidence type="ECO:0000313" key="1">
    <source>
        <dbReference type="EMBL" id="KAK0048136.1"/>
    </source>
</evidence>
<sequence>AMSKVYHAFVMKRKMAGTVWMLLTSAKTAGMHLDVTQHWISTAQHALQVFKEMDFNV</sequence>
<name>A0AAD8B502_BIOPF</name>
<comment type="caution">
    <text evidence="1">The sequence shown here is derived from an EMBL/GenBank/DDBJ whole genome shotgun (WGS) entry which is preliminary data.</text>
</comment>